<dbReference type="AlphaFoldDB" id="Q702B2"/>
<reference evidence="1" key="1">
    <citation type="journal article" date="2004" name="Environ. Microbiol.">
        <title>Characterization of Large-Insert DNA Libraries from Soil for Environmental Genomic Studies of Archaea.</title>
        <authorList>
            <person name="Treusch A.H."/>
            <person name="Kletzin A."/>
            <person name="Raddatz G."/>
            <person name="Ochsenreiter T."/>
            <person name="Quaiser A."/>
            <person name="Meurer G."/>
            <person name="Schuster S.C."/>
            <person name="Schleper C."/>
        </authorList>
    </citation>
    <scope>NUCLEOTIDE SEQUENCE</scope>
</reference>
<dbReference type="PANTHER" id="PTHR34075:SF5">
    <property type="entry name" value="BLR3430 PROTEIN"/>
    <property type="match status" value="1"/>
</dbReference>
<dbReference type="PANTHER" id="PTHR34075">
    <property type="entry name" value="BLR3430 PROTEIN"/>
    <property type="match status" value="1"/>
</dbReference>
<sequence length="128" mass="13947">MEKNSSTHERFIQTANKGRILANKCKNCGKVMLETMYYCCGCSKSDFEFIELPGIGTVVTHTIQAVAPEGFEDVNSYAWVVFKLQDAPISASGFLPGIKTPADLPIGSTVKVKGYDAKHGLTLEKQAN</sequence>
<proteinExistence type="predicted"/>
<dbReference type="InterPro" id="IPR052513">
    <property type="entry name" value="Thioester_dehydratase-like"/>
</dbReference>
<evidence type="ECO:0000313" key="1">
    <source>
        <dbReference type="EMBL" id="CAF28712.1"/>
    </source>
</evidence>
<dbReference type="Gene3D" id="6.10.30.10">
    <property type="match status" value="1"/>
</dbReference>
<dbReference type="EMBL" id="AJ627421">
    <property type="protein sequence ID" value="CAF28712.1"/>
    <property type="molecule type" value="Genomic_DNA"/>
</dbReference>
<dbReference type="InterPro" id="IPR012340">
    <property type="entry name" value="NA-bd_OB-fold"/>
</dbReference>
<protein>
    <recommendedName>
        <fullName evidence="2">Nucleotide-binding protein</fullName>
    </recommendedName>
</protein>
<name>Q702B2_9CREN</name>
<dbReference type="SUPFAM" id="SSF50249">
    <property type="entry name" value="Nucleic acid-binding proteins"/>
    <property type="match status" value="1"/>
</dbReference>
<organism evidence="1">
    <name type="scientific">uncultured crenarchaeote</name>
    <dbReference type="NCBI Taxonomy" id="29281"/>
    <lineage>
        <taxon>Archaea</taxon>
        <taxon>Thermoproteota</taxon>
        <taxon>environmental samples</taxon>
    </lineage>
</organism>
<accession>Q702B2</accession>
<evidence type="ECO:0008006" key="2">
    <source>
        <dbReference type="Google" id="ProtNLM"/>
    </source>
</evidence>